<dbReference type="InterPro" id="IPR020635">
    <property type="entry name" value="Tyr_kinase_cat_dom"/>
</dbReference>
<reference evidence="2" key="1">
    <citation type="submission" date="2023-03" db="EMBL/GenBank/DDBJ databases">
        <authorList>
            <person name="Steffen K."/>
            <person name="Cardenas P."/>
        </authorList>
    </citation>
    <scope>NUCLEOTIDE SEQUENCE</scope>
</reference>
<accession>A0AA35WAP6</accession>
<proteinExistence type="predicted"/>
<dbReference type="InterPro" id="IPR011009">
    <property type="entry name" value="Kinase-like_dom_sf"/>
</dbReference>
<comment type="caution">
    <text evidence="2">The sequence shown here is derived from an EMBL/GenBank/DDBJ whole genome shotgun (WGS) entry which is preliminary data.</text>
</comment>
<keyword evidence="3" id="KW-1185">Reference proteome</keyword>
<dbReference type="Gene3D" id="1.10.510.10">
    <property type="entry name" value="Transferase(Phosphotransferase) domain 1"/>
    <property type="match status" value="1"/>
</dbReference>
<dbReference type="PANTHER" id="PTHR24416:SF611">
    <property type="entry name" value="TYROSINE-PROTEIN KINASE TRANSMEMBRANE RECEPTOR ROR"/>
    <property type="match status" value="1"/>
</dbReference>
<dbReference type="GO" id="GO:0007169">
    <property type="term" value="P:cell surface receptor protein tyrosine kinase signaling pathway"/>
    <property type="evidence" value="ECO:0007669"/>
    <property type="project" value="TreeGrafter"/>
</dbReference>
<evidence type="ECO:0000313" key="2">
    <source>
        <dbReference type="EMBL" id="CAI8013614.1"/>
    </source>
</evidence>
<dbReference type="PROSITE" id="PS50011">
    <property type="entry name" value="PROTEIN_KINASE_DOM"/>
    <property type="match status" value="1"/>
</dbReference>
<name>A0AA35WAP6_GEOBA</name>
<dbReference type="PANTHER" id="PTHR24416">
    <property type="entry name" value="TYROSINE-PROTEIN KINASE RECEPTOR"/>
    <property type="match status" value="1"/>
</dbReference>
<keyword evidence="2" id="KW-0675">Receptor</keyword>
<dbReference type="SUPFAM" id="SSF56112">
    <property type="entry name" value="Protein kinase-like (PK-like)"/>
    <property type="match status" value="1"/>
</dbReference>
<dbReference type="GO" id="GO:0005886">
    <property type="term" value="C:plasma membrane"/>
    <property type="evidence" value="ECO:0007669"/>
    <property type="project" value="TreeGrafter"/>
</dbReference>
<dbReference type="InterPro" id="IPR001245">
    <property type="entry name" value="Ser-Thr/Tyr_kinase_cat_dom"/>
</dbReference>
<dbReference type="EMBL" id="CASHTH010001278">
    <property type="protein sequence ID" value="CAI8013614.1"/>
    <property type="molecule type" value="Genomic_DNA"/>
</dbReference>
<sequence length="160" mass="18802">MARNLMDDSYYKSTENRPLPVKWMAPEALLYRQYSSASDVWSFGMVLYEIWSVGRKPYEQLTNQQVIDNLDSKMCHPPPPGCPRAIYSLMVSSWHPEQRQRSTFQQLYQSLSQPEELLLSWSEEEEEVSELARQLGADHAHSQNLYNDLQNKYLNDTDMY</sequence>
<evidence type="ECO:0000259" key="1">
    <source>
        <dbReference type="PROSITE" id="PS50011"/>
    </source>
</evidence>
<dbReference type="InterPro" id="IPR000719">
    <property type="entry name" value="Prot_kinase_dom"/>
</dbReference>
<protein>
    <submittedName>
        <fullName evidence="2">Fibroblast growth factor receptor 4</fullName>
    </submittedName>
</protein>
<dbReference type="GO" id="GO:0005524">
    <property type="term" value="F:ATP binding"/>
    <property type="evidence" value="ECO:0007669"/>
    <property type="project" value="InterPro"/>
</dbReference>
<dbReference type="PRINTS" id="PR00109">
    <property type="entry name" value="TYRKINASE"/>
</dbReference>
<dbReference type="GO" id="GO:0004714">
    <property type="term" value="F:transmembrane receptor protein tyrosine kinase activity"/>
    <property type="evidence" value="ECO:0007669"/>
    <property type="project" value="TreeGrafter"/>
</dbReference>
<organism evidence="2 3">
    <name type="scientific">Geodia barretti</name>
    <name type="common">Barrett's horny sponge</name>
    <dbReference type="NCBI Taxonomy" id="519541"/>
    <lineage>
        <taxon>Eukaryota</taxon>
        <taxon>Metazoa</taxon>
        <taxon>Porifera</taxon>
        <taxon>Demospongiae</taxon>
        <taxon>Heteroscleromorpha</taxon>
        <taxon>Tetractinellida</taxon>
        <taxon>Astrophorina</taxon>
        <taxon>Geodiidae</taxon>
        <taxon>Geodia</taxon>
    </lineage>
</organism>
<dbReference type="GO" id="GO:0043235">
    <property type="term" value="C:receptor complex"/>
    <property type="evidence" value="ECO:0007669"/>
    <property type="project" value="TreeGrafter"/>
</dbReference>
<gene>
    <name evidence="2" type="ORF">GBAR_LOCUS8603</name>
</gene>
<evidence type="ECO:0000313" key="3">
    <source>
        <dbReference type="Proteomes" id="UP001174909"/>
    </source>
</evidence>
<dbReference type="Pfam" id="PF07714">
    <property type="entry name" value="PK_Tyr_Ser-Thr"/>
    <property type="match status" value="1"/>
</dbReference>
<dbReference type="SMART" id="SM00219">
    <property type="entry name" value="TyrKc"/>
    <property type="match status" value="1"/>
</dbReference>
<dbReference type="AlphaFoldDB" id="A0AA35WAP6"/>
<dbReference type="InterPro" id="IPR050122">
    <property type="entry name" value="RTK"/>
</dbReference>
<dbReference type="Proteomes" id="UP001174909">
    <property type="component" value="Unassembled WGS sequence"/>
</dbReference>
<feature type="domain" description="Protein kinase" evidence="1">
    <location>
        <begin position="1"/>
        <end position="118"/>
    </location>
</feature>